<dbReference type="SUPFAM" id="SSF55729">
    <property type="entry name" value="Acyl-CoA N-acyltransferases (Nat)"/>
    <property type="match status" value="1"/>
</dbReference>
<dbReference type="InterPro" id="IPR051531">
    <property type="entry name" value="N-acetyltransferase"/>
</dbReference>
<evidence type="ECO:0000313" key="6">
    <source>
        <dbReference type="Proteomes" id="UP001256646"/>
    </source>
</evidence>
<dbReference type="PANTHER" id="PTHR43792:SF8">
    <property type="entry name" value="[RIBOSOMAL PROTEIN US5]-ALANINE N-ACETYLTRANSFERASE"/>
    <property type="match status" value="1"/>
</dbReference>
<dbReference type="InterPro" id="IPR016181">
    <property type="entry name" value="Acyl_CoA_acyltransferase"/>
</dbReference>
<dbReference type="GO" id="GO:0016740">
    <property type="term" value="F:transferase activity"/>
    <property type="evidence" value="ECO:0007669"/>
    <property type="project" value="UniProtKB-KW"/>
</dbReference>
<dbReference type="Pfam" id="PF13302">
    <property type="entry name" value="Acetyltransf_3"/>
    <property type="match status" value="1"/>
</dbReference>
<protein>
    <submittedName>
        <fullName evidence="5">GNAT family protein</fullName>
        <ecNumber evidence="5">2.-.-.-</ecNumber>
    </submittedName>
</protein>
<dbReference type="EMBL" id="JAVJAN010000020">
    <property type="protein sequence ID" value="MDR5587571.1"/>
    <property type="molecule type" value="Genomic_DNA"/>
</dbReference>
<dbReference type="EC" id="2.-.-.-" evidence="5"/>
<comment type="similarity">
    <text evidence="3">Belongs to the acetyltransferase family. RimJ subfamily.</text>
</comment>
<evidence type="ECO:0000256" key="1">
    <source>
        <dbReference type="ARBA" id="ARBA00022679"/>
    </source>
</evidence>
<dbReference type="PANTHER" id="PTHR43792">
    <property type="entry name" value="GNAT FAMILY, PUTATIVE (AFU_ORTHOLOGUE AFUA_3G00765)-RELATED-RELATED"/>
    <property type="match status" value="1"/>
</dbReference>
<feature type="domain" description="N-acetyltransferase" evidence="4">
    <location>
        <begin position="142"/>
        <end position="310"/>
    </location>
</feature>
<comment type="caution">
    <text evidence="5">The sequence shown here is derived from an EMBL/GenBank/DDBJ whole genome shotgun (WGS) entry which is preliminary data.</text>
</comment>
<sequence>MESNLKVKIEVSKLSKKEYIIKDKSDIIIGRFYIIEFADSSKKCDIKLNFYKACKCELLKETLKLILRAVFKDLNIFKINIKTVEGIEISSFLDLGFTLEGIFSENQYHEGEFLDELSFGITRTEYNHKIKSLFIELKGKNIVLRNLTPGNANDLLEYYIRNKEYLAPFEPNRDNNFYTLDGQRDILNESYRQFLNGSSIEVGIFKNDNFIGKIKVSSLVFGSFKNGILGYSIDKLEQGHGYMKESVNLFIDYLFTEEDLHRVEASALLENEKSKGVLKGCRFNELGINKKYLFINGQWKDHVTYYITKEEFYRKQSK</sequence>
<keyword evidence="2" id="KW-0012">Acyltransferase</keyword>
<evidence type="ECO:0000256" key="2">
    <source>
        <dbReference type="ARBA" id="ARBA00023315"/>
    </source>
</evidence>
<name>A0ABU1EGQ4_9CLOT</name>
<dbReference type="Gene3D" id="3.40.630.30">
    <property type="match status" value="2"/>
</dbReference>
<gene>
    <name evidence="5" type="ORF">RGC78_08835</name>
</gene>
<keyword evidence="1 5" id="KW-0808">Transferase</keyword>
<accession>A0ABU1EGQ4</accession>
<dbReference type="RefSeq" id="WP_309556492.1">
    <property type="nucleotide sequence ID" value="NZ_JAVJAN010000020.1"/>
</dbReference>
<organism evidence="5 6">
    <name type="scientific">Clostridium aquiflavi</name>
    <dbReference type="NCBI Taxonomy" id="3073603"/>
    <lineage>
        <taxon>Bacteria</taxon>
        <taxon>Bacillati</taxon>
        <taxon>Bacillota</taxon>
        <taxon>Clostridia</taxon>
        <taxon>Eubacteriales</taxon>
        <taxon>Clostridiaceae</taxon>
        <taxon>Clostridium</taxon>
    </lineage>
</organism>
<keyword evidence="6" id="KW-1185">Reference proteome</keyword>
<dbReference type="PROSITE" id="PS51186">
    <property type="entry name" value="GNAT"/>
    <property type="match status" value="1"/>
</dbReference>
<proteinExistence type="inferred from homology"/>
<evidence type="ECO:0000259" key="4">
    <source>
        <dbReference type="PROSITE" id="PS51186"/>
    </source>
</evidence>
<evidence type="ECO:0000256" key="3">
    <source>
        <dbReference type="ARBA" id="ARBA00038502"/>
    </source>
</evidence>
<dbReference type="InterPro" id="IPR000182">
    <property type="entry name" value="GNAT_dom"/>
</dbReference>
<dbReference type="Proteomes" id="UP001256646">
    <property type="component" value="Unassembled WGS sequence"/>
</dbReference>
<evidence type="ECO:0000313" key="5">
    <source>
        <dbReference type="EMBL" id="MDR5587571.1"/>
    </source>
</evidence>
<reference evidence="5 6" key="1">
    <citation type="submission" date="2023-09" db="EMBL/GenBank/DDBJ databases">
        <authorList>
            <person name="Zhai L."/>
        </authorList>
    </citation>
    <scope>NUCLEOTIDE SEQUENCE [LARGE SCALE GENOMIC DNA]</scope>
    <source>
        <strain evidence="5 6">5 N-1</strain>
    </source>
</reference>